<comment type="caution">
    <text evidence="3">The sequence shown here is derived from an EMBL/GenBank/DDBJ whole genome shotgun (WGS) entry which is preliminary data.</text>
</comment>
<sequence>MAAEAMGEIETASHWQLAALTALALLCLAETQARSPAARPAESPELPPSTSQHLNCHGGTTAPAQEQQKRHVGLSNLRASAALLRVVFDFFSVYLEVLVARNI</sequence>
<feature type="chain" id="PRO_5034946327" evidence="2">
    <location>
        <begin position="34"/>
        <end position="103"/>
    </location>
</feature>
<evidence type="ECO:0000313" key="3">
    <source>
        <dbReference type="EMBL" id="KAF5311589.1"/>
    </source>
</evidence>
<evidence type="ECO:0000313" key="4">
    <source>
        <dbReference type="Proteomes" id="UP000541558"/>
    </source>
</evidence>
<name>A0A8H5AV88_9AGAR</name>
<keyword evidence="2" id="KW-0732">Signal</keyword>
<reference evidence="3 4" key="1">
    <citation type="journal article" date="2020" name="ISME J.">
        <title>Uncovering the hidden diversity of litter-decomposition mechanisms in mushroom-forming fungi.</title>
        <authorList>
            <person name="Floudas D."/>
            <person name="Bentzer J."/>
            <person name="Ahren D."/>
            <person name="Johansson T."/>
            <person name="Persson P."/>
            <person name="Tunlid A."/>
        </authorList>
    </citation>
    <scope>NUCLEOTIDE SEQUENCE [LARGE SCALE GENOMIC DNA]</scope>
    <source>
        <strain evidence="3 4">CBS 175.51</strain>
    </source>
</reference>
<protein>
    <submittedName>
        <fullName evidence="3">Uncharacterized protein</fullName>
    </submittedName>
</protein>
<accession>A0A8H5AV88</accession>
<proteinExistence type="predicted"/>
<keyword evidence="4" id="KW-1185">Reference proteome</keyword>
<evidence type="ECO:0000256" key="1">
    <source>
        <dbReference type="SAM" id="MobiDB-lite"/>
    </source>
</evidence>
<evidence type="ECO:0000256" key="2">
    <source>
        <dbReference type="SAM" id="SignalP"/>
    </source>
</evidence>
<gene>
    <name evidence="3" type="ORF">D9611_009486</name>
</gene>
<dbReference type="Proteomes" id="UP000541558">
    <property type="component" value="Unassembled WGS sequence"/>
</dbReference>
<dbReference type="AlphaFoldDB" id="A0A8H5AV88"/>
<feature type="signal peptide" evidence="2">
    <location>
        <begin position="1"/>
        <end position="33"/>
    </location>
</feature>
<organism evidence="3 4">
    <name type="scientific">Ephemerocybe angulata</name>
    <dbReference type="NCBI Taxonomy" id="980116"/>
    <lineage>
        <taxon>Eukaryota</taxon>
        <taxon>Fungi</taxon>
        <taxon>Dikarya</taxon>
        <taxon>Basidiomycota</taxon>
        <taxon>Agaricomycotina</taxon>
        <taxon>Agaricomycetes</taxon>
        <taxon>Agaricomycetidae</taxon>
        <taxon>Agaricales</taxon>
        <taxon>Agaricineae</taxon>
        <taxon>Psathyrellaceae</taxon>
        <taxon>Ephemerocybe</taxon>
    </lineage>
</organism>
<feature type="region of interest" description="Disordered" evidence="1">
    <location>
        <begin position="36"/>
        <end position="69"/>
    </location>
</feature>
<dbReference type="EMBL" id="JAACJK010000225">
    <property type="protein sequence ID" value="KAF5311589.1"/>
    <property type="molecule type" value="Genomic_DNA"/>
</dbReference>